<feature type="region of interest" description="Disordered" evidence="1">
    <location>
        <begin position="1"/>
        <end position="125"/>
    </location>
</feature>
<name>A0A448X0P0_9PLAT</name>
<reference evidence="2" key="1">
    <citation type="submission" date="2018-11" db="EMBL/GenBank/DDBJ databases">
        <authorList>
            <consortium name="Pathogen Informatics"/>
        </authorList>
    </citation>
    <scope>NUCLEOTIDE SEQUENCE</scope>
</reference>
<dbReference type="Proteomes" id="UP000784294">
    <property type="component" value="Unassembled WGS sequence"/>
</dbReference>
<gene>
    <name evidence="2" type="ORF">PXEA_LOCUS18339</name>
</gene>
<evidence type="ECO:0000313" key="2">
    <source>
        <dbReference type="EMBL" id="VEL24899.1"/>
    </source>
</evidence>
<proteinExistence type="predicted"/>
<accession>A0A448X0P0</accession>
<comment type="caution">
    <text evidence="2">The sequence shown here is derived from an EMBL/GenBank/DDBJ whole genome shotgun (WGS) entry which is preliminary data.</text>
</comment>
<sequence>MVVVGIVGSSSGGGVHEPDEETVHGECHEAGFNDELCHGDGEEEAEEGAGAELARLGDEKEDGQTVEGERETGKTDQPTALARREERQRLTTAEAGKRTRGVGQQRWAPERGWSRRLEAHQNDRIKGGRLATVGLPDCRYPCQPSGGPRNLVGTDW</sequence>
<evidence type="ECO:0000313" key="3">
    <source>
        <dbReference type="Proteomes" id="UP000784294"/>
    </source>
</evidence>
<keyword evidence="3" id="KW-1185">Reference proteome</keyword>
<feature type="compositionally biased region" description="Basic and acidic residues" evidence="1">
    <location>
        <begin position="108"/>
        <end position="125"/>
    </location>
</feature>
<dbReference type="AlphaFoldDB" id="A0A448X0P0"/>
<protein>
    <submittedName>
        <fullName evidence="2">Uncharacterized protein</fullName>
    </submittedName>
</protein>
<feature type="compositionally biased region" description="Basic and acidic residues" evidence="1">
    <location>
        <begin position="21"/>
        <end position="40"/>
    </location>
</feature>
<dbReference type="EMBL" id="CAAALY010070438">
    <property type="protein sequence ID" value="VEL24899.1"/>
    <property type="molecule type" value="Genomic_DNA"/>
</dbReference>
<organism evidence="2 3">
    <name type="scientific">Protopolystoma xenopodis</name>
    <dbReference type="NCBI Taxonomy" id="117903"/>
    <lineage>
        <taxon>Eukaryota</taxon>
        <taxon>Metazoa</taxon>
        <taxon>Spiralia</taxon>
        <taxon>Lophotrochozoa</taxon>
        <taxon>Platyhelminthes</taxon>
        <taxon>Monogenea</taxon>
        <taxon>Polyopisthocotylea</taxon>
        <taxon>Polystomatidea</taxon>
        <taxon>Polystomatidae</taxon>
        <taxon>Protopolystoma</taxon>
    </lineage>
</organism>
<evidence type="ECO:0000256" key="1">
    <source>
        <dbReference type="SAM" id="MobiDB-lite"/>
    </source>
</evidence>